<comment type="caution">
    <text evidence="2">The sequence shown here is derived from an EMBL/GenBank/DDBJ whole genome shotgun (WGS) entry which is preliminary data.</text>
</comment>
<keyword evidence="1" id="KW-0732">Signal</keyword>
<name>A0A840L2I7_9BURK</name>
<reference evidence="2 3" key="1">
    <citation type="submission" date="2020-08" db="EMBL/GenBank/DDBJ databases">
        <title>Functional genomics of gut bacteria from endangered species of beetles.</title>
        <authorList>
            <person name="Carlos-Shanley C."/>
        </authorList>
    </citation>
    <scope>NUCLEOTIDE SEQUENCE [LARGE SCALE GENOMIC DNA]</scope>
    <source>
        <strain evidence="2 3">S00239</strain>
    </source>
</reference>
<proteinExistence type="predicted"/>
<protein>
    <recommendedName>
        <fullName evidence="4">Secreted protein with PEP-CTERM sorting signal</fullName>
    </recommendedName>
</protein>
<evidence type="ECO:0000256" key="1">
    <source>
        <dbReference type="SAM" id="SignalP"/>
    </source>
</evidence>
<evidence type="ECO:0000313" key="2">
    <source>
        <dbReference type="EMBL" id="MBB4842136.1"/>
    </source>
</evidence>
<gene>
    <name evidence="2" type="ORF">HNP55_000631</name>
</gene>
<dbReference type="AlphaFoldDB" id="A0A840L2I7"/>
<dbReference type="EMBL" id="JACHLP010000001">
    <property type="protein sequence ID" value="MBB4842136.1"/>
    <property type="molecule type" value="Genomic_DNA"/>
</dbReference>
<feature type="chain" id="PRO_5032795723" description="Secreted protein with PEP-CTERM sorting signal" evidence="1">
    <location>
        <begin position="32"/>
        <end position="207"/>
    </location>
</feature>
<dbReference type="InterPro" id="IPR013424">
    <property type="entry name" value="Ice-binding_C"/>
</dbReference>
<dbReference type="NCBIfam" id="TIGR02595">
    <property type="entry name" value="PEP_CTERM"/>
    <property type="match status" value="1"/>
</dbReference>
<dbReference type="Proteomes" id="UP000562027">
    <property type="component" value="Unassembled WGS sequence"/>
</dbReference>
<keyword evidence="3" id="KW-1185">Reference proteome</keyword>
<evidence type="ECO:0000313" key="3">
    <source>
        <dbReference type="Proteomes" id="UP000562027"/>
    </source>
</evidence>
<accession>A0A840L2I7</accession>
<dbReference type="RefSeq" id="WP_184296071.1">
    <property type="nucleotide sequence ID" value="NZ_JACHLP010000001.1"/>
</dbReference>
<feature type="signal peptide" evidence="1">
    <location>
        <begin position="1"/>
        <end position="31"/>
    </location>
</feature>
<sequence length="207" mass="21092">MIKSKVSHHPARLHGLAMALCLAGLASTAQATVVLDTFGPGDTSPGLNWSLYQLSAGTGQNLAVAFSLSAAAKIDNILTSIQGSGSFQLGVMAASGTLPSNTFLYSTTLANPTANSGASGLGWTLGAGNYFLTATADLGSNGTWQGGGTPGSSLWAFTNNGNWFNTGPSDAPSARIEVSAIPEPATYLSLAAGLLMLAALRQRRTRD</sequence>
<organism evidence="2 3">
    <name type="scientific">Roseateles oligotrophus</name>
    <dbReference type="NCBI Taxonomy" id="1769250"/>
    <lineage>
        <taxon>Bacteria</taxon>
        <taxon>Pseudomonadati</taxon>
        <taxon>Pseudomonadota</taxon>
        <taxon>Betaproteobacteria</taxon>
        <taxon>Burkholderiales</taxon>
        <taxon>Sphaerotilaceae</taxon>
        <taxon>Roseateles</taxon>
    </lineage>
</organism>
<evidence type="ECO:0008006" key="4">
    <source>
        <dbReference type="Google" id="ProtNLM"/>
    </source>
</evidence>